<dbReference type="RefSeq" id="WP_354024007.1">
    <property type="nucleotide sequence ID" value="NZ_JBEPSJ010000001.1"/>
</dbReference>
<feature type="transmembrane region" description="Helical" evidence="1">
    <location>
        <begin position="40"/>
        <end position="60"/>
    </location>
</feature>
<evidence type="ECO:0000313" key="4">
    <source>
        <dbReference type="Proteomes" id="UP001549257"/>
    </source>
</evidence>
<keyword evidence="1" id="KW-1133">Transmembrane helix</keyword>
<organism evidence="3 4">
    <name type="scientific">Conyzicola nivalis</name>
    <dbReference type="NCBI Taxonomy" id="1477021"/>
    <lineage>
        <taxon>Bacteria</taxon>
        <taxon>Bacillati</taxon>
        <taxon>Actinomycetota</taxon>
        <taxon>Actinomycetes</taxon>
        <taxon>Micrococcales</taxon>
        <taxon>Microbacteriaceae</taxon>
        <taxon>Conyzicola</taxon>
    </lineage>
</organism>
<accession>A0ABV2QLB9</accession>
<feature type="transmembrane region" description="Helical" evidence="1">
    <location>
        <begin position="103"/>
        <end position="125"/>
    </location>
</feature>
<feature type="transmembrane region" description="Helical" evidence="1">
    <location>
        <begin position="6"/>
        <end position="28"/>
    </location>
</feature>
<evidence type="ECO:0000259" key="2">
    <source>
        <dbReference type="Pfam" id="PF04892"/>
    </source>
</evidence>
<feature type="transmembrane region" description="Helical" evidence="1">
    <location>
        <begin position="210"/>
        <end position="231"/>
    </location>
</feature>
<evidence type="ECO:0000313" key="3">
    <source>
        <dbReference type="EMBL" id="MET4581844.1"/>
    </source>
</evidence>
<proteinExistence type="predicted"/>
<sequence length="370" mass="39322">MGVWTWSAEIGILFGVGLFALLFFPIVAVQYRLYGRFTGFRLLGAAAVSVYLTTLAAYTLVPLPTSTDKVCEPSIQLVPFHFVSDIARETAGDGVLGTLLSPVTLQVVFNVVLFVPLGVIVRGFFSRRLGVTVAAGLAMSVLIEATQYTALWGVYSCAYRLADVDDVMTNTLGALIGGLLGPVVLAWMPRERALRAARGTPRPITVWRRWLGMAIDLALFTVIGGTLTVAYRLVLIAVRRDVPRVPDAFEVVLGSLVPALLVFILPAMRPTGASLGQTAVWLTPHLSQPSSVVRRVLRAASVGGLYGLLVCVSRLTLPVSAAAELLANLLLVAAFVAVPLTRSRAGLSGLVARSSIADERAVSPAAAETP</sequence>
<name>A0ABV2QLB9_9MICO</name>
<dbReference type="EMBL" id="JBEPSJ010000001">
    <property type="protein sequence ID" value="MET4581844.1"/>
    <property type="molecule type" value="Genomic_DNA"/>
</dbReference>
<feature type="transmembrane region" description="Helical" evidence="1">
    <location>
        <begin position="167"/>
        <end position="189"/>
    </location>
</feature>
<keyword evidence="1" id="KW-0472">Membrane</keyword>
<gene>
    <name evidence="3" type="ORF">ABIE21_001334</name>
</gene>
<comment type="caution">
    <text evidence="3">The sequence shown here is derived from an EMBL/GenBank/DDBJ whole genome shotgun (WGS) entry which is preliminary data.</text>
</comment>
<feature type="domain" description="VanZ-like" evidence="2">
    <location>
        <begin position="50"/>
        <end position="181"/>
    </location>
</feature>
<dbReference type="Pfam" id="PF04892">
    <property type="entry name" value="VanZ"/>
    <property type="match status" value="1"/>
</dbReference>
<dbReference type="InterPro" id="IPR053150">
    <property type="entry name" value="Teicoplanin_resist-assoc"/>
</dbReference>
<feature type="transmembrane region" description="Helical" evidence="1">
    <location>
        <begin position="132"/>
        <end position="155"/>
    </location>
</feature>
<reference evidence="3 4" key="1">
    <citation type="submission" date="2024-06" db="EMBL/GenBank/DDBJ databases">
        <title>Sorghum-associated microbial communities from plants grown in Nebraska, USA.</title>
        <authorList>
            <person name="Schachtman D."/>
        </authorList>
    </citation>
    <scope>NUCLEOTIDE SEQUENCE [LARGE SCALE GENOMIC DNA]</scope>
    <source>
        <strain evidence="3 4">2857</strain>
    </source>
</reference>
<dbReference type="Proteomes" id="UP001549257">
    <property type="component" value="Unassembled WGS sequence"/>
</dbReference>
<evidence type="ECO:0000256" key="1">
    <source>
        <dbReference type="SAM" id="Phobius"/>
    </source>
</evidence>
<dbReference type="PANTHER" id="PTHR36834">
    <property type="entry name" value="MEMBRANE PROTEIN-RELATED"/>
    <property type="match status" value="1"/>
</dbReference>
<dbReference type="PANTHER" id="PTHR36834:SF1">
    <property type="entry name" value="INTEGRAL MEMBRANE PROTEIN"/>
    <property type="match status" value="1"/>
</dbReference>
<keyword evidence="1" id="KW-0812">Transmembrane</keyword>
<dbReference type="InterPro" id="IPR006976">
    <property type="entry name" value="VanZ-like"/>
</dbReference>
<protein>
    <submittedName>
        <fullName evidence="3">Glycopeptide antibiotics resistance protein</fullName>
    </submittedName>
</protein>
<keyword evidence="4" id="KW-1185">Reference proteome</keyword>